<dbReference type="VEuPathDB" id="FungiDB:JI435_113070"/>
<dbReference type="InParanoid" id="Q0UAA7"/>
<organism evidence="1 2">
    <name type="scientific">Phaeosphaeria nodorum (strain SN15 / ATCC MYA-4574 / FGSC 10173)</name>
    <name type="common">Glume blotch fungus</name>
    <name type="synonym">Parastagonospora nodorum</name>
    <dbReference type="NCBI Taxonomy" id="321614"/>
    <lineage>
        <taxon>Eukaryota</taxon>
        <taxon>Fungi</taxon>
        <taxon>Dikarya</taxon>
        <taxon>Ascomycota</taxon>
        <taxon>Pezizomycotina</taxon>
        <taxon>Dothideomycetes</taxon>
        <taxon>Pleosporomycetidae</taxon>
        <taxon>Pleosporales</taxon>
        <taxon>Pleosporineae</taxon>
        <taxon>Phaeosphaeriaceae</taxon>
        <taxon>Parastagonospora</taxon>
    </lineage>
</organism>
<dbReference type="Proteomes" id="UP000001055">
    <property type="component" value="Unassembled WGS sequence"/>
</dbReference>
<name>Q0UAA7_PHANO</name>
<dbReference type="AlphaFoldDB" id="Q0UAA7"/>
<reference evidence="2" key="1">
    <citation type="journal article" date="2007" name="Plant Cell">
        <title>Dothideomycete-plant interactions illuminated by genome sequencing and EST analysis of the wheat pathogen Stagonospora nodorum.</title>
        <authorList>
            <person name="Hane J.K."/>
            <person name="Lowe R.G."/>
            <person name="Solomon P.S."/>
            <person name="Tan K.C."/>
            <person name="Schoch C.L."/>
            <person name="Spatafora J.W."/>
            <person name="Crous P.W."/>
            <person name="Kodira C."/>
            <person name="Birren B.W."/>
            <person name="Galagan J.E."/>
            <person name="Torriani S.F."/>
            <person name="McDonald B.A."/>
            <person name="Oliver R.P."/>
        </authorList>
    </citation>
    <scope>NUCLEOTIDE SEQUENCE [LARGE SCALE GENOMIC DNA]</scope>
    <source>
        <strain evidence="2">SN15 / ATCC MYA-4574 / FGSC 10173</strain>
    </source>
</reference>
<evidence type="ECO:0000313" key="1">
    <source>
        <dbReference type="EMBL" id="EAT81015.1"/>
    </source>
</evidence>
<sequence length="189" mass="21534">MPRCGPFLQVSVEKWKSRSRVRMQNHKLTSQGLRYFDVPIWTPTFPAPRSDYSLPCFVTQRVFEALHLHAVFIPHDYVYKQDSHFDLGEEILVPEHMRSFLGKLEAECRSASNPGNIRLFAKGFSFGPGTGIRISLSLIWNLERDYGVTTCDVAVPAVWNPGTPPFMSLGCGAWNTLRKGDEDEERVCR</sequence>
<protein>
    <submittedName>
        <fullName evidence="1">Uncharacterized protein</fullName>
    </submittedName>
</protein>
<proteinExistence type="predicted"/>
<gene>
    <name evidence="1" type="ORF">SNOG_11307</name>
</gene>
<accession>Q0UAA7</accession>
<dbReference type="EMBL" id="CH445343">
    <property type="protein sequence ID" value="EAT81015.1"/>
    <property type="molecule type" value="Genomic_DNA"/>
</dbReference>
<dbReference type="KEGG" id="pno:SNOG_11307"/>
<dbReference type="GeneID" id="5978460"/>
<evidence type="ECO:0000313" key="2">
    <source>
        <dbReference type="Proteomes" id="UP000001055"/>
    </source>
</evidence>
<dbReference type="RefSeq" id="XP_001801552.1">
    <property type="nucleotide sequence ID" value="XM_001801500.1"/>
</dbReference>
<dbReference type="HOGENOM" id="CLU_1434913_0_0_1"/>